<evidence type="ECO:0000313" key="3">
    <source>
        <dbReference type="Proteomes" id="UP000735302"/>
    </source>
</evidence>
<dbReference type="EMBL" id="BLXT01003865">
    <property type="protein sequence ID" value="GFO07389.1"/>
    <property type="molecule type" value="Genomic_DNA"/>
</dbReference>
<evidence type="ECO:0000313" key="2">
    <source>
        <dbReference type="EMBL" id="GFO07389.1"/>
    </source>
</evidence>
<evidence type="ECO:0000256" key="1">
    <source>
        <dbReference type="SAM" id="MobiDB-lite"/>
    </source>
</evidence>
<protein>
    <submittedName>
        <fullName evidence="2">Uncharacterized protein</fullName>
    </submittedName>
</protein>
<dbReference type="Proteomes" id="UP000735302">
    <property type="component" value="Unassembled WGS sequence"/>
</dbReference>
<name>A0AAV4ALZ7_9GAST</name>
<gene>
    <name evidence="2" type="ORF">PoB_003389400</name>
</gene>
<feature type="region of interest" description="Disordered" evidence="1">
    <location>
        <begin position="33"/>
        <end position="87"/>
    </location>
</feature>
<keyword evidence="3" id="KW-1185">Reference proteome</keyword>
<dbReference type="AlphaFoldDB" id="A0AAV4ALZ7"/>
<reference evidence="2 3" key="1">
    <citation type="journal article" date="2021" name="Elife">
        <title>Chloroplast acquisition without the gene transfer in kleptoplastic sea slugs, Plakobranchus ocellatus.</title>
        <authorList>
            <person name="Maeda T."/>
            <person name="Takahashi S."/>
            <person name="Yoshida T."/>
            <person name="Shimamura S."/>
            <person name="Takaki Y."/>
            <person name="Nagai Y."/>
            <person name="Toyoda A."/>
            <person name="Suzuki Y."/>
            <person name="Arimoto A."/>
            <person name="Ishii H."/>
            <person name="Satoh N."/>
            <person name="Nishiyama T."/>
            <person name="Hasebe M."/>
            <person name="Maruyama T."/>
            <person name="Minagawa J."/>
            <person name="Obokata J."/>
            <person name="Shigenobu S."/>
        </authorList>
    </citation>
    <scope>NUCLEOTIDE SEQUENCE [LARGE SCALE GENOMIC DNA]</scope>
</reference>
<proteinExistence type="predicted"/>
<comment type="caution">
    <text evidence="2">The sequence shown here is derived from an EMBL/GenBank/DDBJ whole genome shotgun (WGS) entry which is preliminary data.</text>
</comment>
<accession>A0AAV4ALZ7</accession>
<sequence length="87" mass="9808">MDHSPRRPDGEKDARPRMPVLYIRVYHTLPVAISPNMDHSPRRPGGVQAMRKMPGPACPPNAHDQDYDDQRDEHAQDNLTLISIGAE</sequence>
<organism evidence="2 3">
    <name type="scientific">Plakobranchus ocellatus</name>
    <dbReference type="NCBI Taxonomy" id="259542"/>
    <lineage>
        <taxon>Eukaryota</taxon>
        <taxon>Metazoa</taxon>
        <taxon>Spiralia</taxon>
        <taxon>Lophotrochozoa</taxon>
        <taxon>Mollusca</taxon>
        <taxon>Gastropoda</taxon>
        <taxon>Heterobranchia</taxon>
        <taxon>Euthyneura</taxon>
        <taxon>Panpulmonata</taxon>
        <taxon>Sacoglossa</taxon>
        <taxon>Placobranchoidea</taxon>
        <taxon>Plakobranchidae</taxon>
        <taxon>Plakobranchus</taxon>
    </lineage>
</organism>